<name>D5BR44_PUNMI</name>
<accession>D5BR44</accession>
<keyword evidence="2" id="KW-1185">Reference proteome</keyword>
<gene>
    <name evidence="1" type="ordered locus">SAR116_2536</name>
</gene>
<dbReference type="AlphaFoldDB" id="D5BR44"/>
<sequence length="91" mass="10174">MRSKDQDKNEMGIAAANTISRTSGRFRKELKYASTENAPKLSRSATEPIYWNFQSPSSCLLSPPVPAPILMMAQRRMLATTIADKCDPARR</sequence>
<evidence type="ECO:0000313" key="2">
    <source>
        <dbReference type="Proteomes" id="UP000007460"/>
    </source>
</evidence>
<proteinExistence type="predicted"/>
<evidence type="ECO:0000313" key="1">
    <source>
        <dbReference type="EMBL" id="ADE40780.1"/>
    </source>
</evidence>
<dbReference type="Proteomes" id="UP000007460">
    <property type="component" value="Chromosome"/>
</dbReference>
<dbReference type="EMBL" id="CP001751">
    <property type="protein sequence ID" value="ADE40780.1"/>
    <property type="molecule type" value="Genomic_DNA"/>
</dbReference>
<protein>
    <submittedName>
        <fullName evidence="1">Uncharacterized protein</fullName>
    </submittedName>
</protein>
<dbReference type="KEGG" id="apb:SAR116_2536"/>
<dbReference type="HOGENOM" id="CLU_2424755_0_0_5"/>
<reference evidence="1 2" key="1">
    <citation type="journal article" date="2010" name="J. Bacteriol.">
        <title>Complete genome sequence of "Candidatus Puniceispirillum marinum" IMCC1322, a representative of the SAR116 clade in the Alphaproteobacteria.</title>
        <authorList>
            <person name="Oh H.M."/>
            <person name="Kwon K.K."/>
            <person name="Kang I."/>
            <person name="Kang S.G."/>
            <person name="Lee J.H."/>
            <person name="Kim S.J."/>
            <person name="Cho J.C."/>
        </authorList>
    </citation>
    <scope>NUCLEOTIDE SEQUENCE [LARGE SCALE GENOMIC DNA]</scope>
    <source>
        <strain evidence="1 2">IMCC1322</strain>
    </source>
</reference>
<organism evidence="1 2">
    <name type="scientific">Puniceispirillum marinum (strain IMCC1322)</name>
    <dbReference type="NCBI Taxonomy" id="488538"/>
    <lineage>
        <taxon>Bacteria</taxon>
        <taxon>Pseudomonadati</taxon>
        <taxon>Pseudomonadota</taxon>
        <taxon>Alphaproteobacteria</taxon>
        <taxon>Candidatus Puniceispirillales</taxon>
        <taxon>Candidatus Puniceispirillaceae</taxon>
        <taxon>Candidatus Puniceispirillum</taxon>
    </lineage>
</organism>